<dbReference type="GO" id="GO:0008236">
    <property type="term" value="F:serine-type peptidase activity"/>
    <property type="evidence" value="ECO:0007669"/>
    <property type="project" value="InterPro"/>
</dbReference>
<comment type="caution">
    <text evidence="4">The sequence shown here is derived from an EMBL/GenBank/DDBJ whole genome shotgun (WGS) entry which is preliminary data.</text>
</comment>
<evidence type="ECO:0000259" key="3">
    <source>
        <dbReference type="Pfam" id="PF00930"/>
    </source>
</evidence>
<name>A0A4U0F0W4_9FLAO</name>
<dbReference type="InterPro" id="IPR050278">
    <property type="entry name" value="Serine_Prot_S9B/DPPIV"/>
</dbReference>
<feature type="signal peptide" evidence="1">
    <location>
        <begin position="1"/>
        <end position="20"/>
    </location>
</feature>
<dbReference type="Gene3D" id="3.40.50.1820">
    <property type="entry name" value="alpha/beta hydrolase"/>
    <property type="match status" value="1"/>
</dbReference>
<feature type="chain" id="PRO_5021011641" evidence="1">
    <location>
        <begin position="21"/>
        <end position="775"/>
    </location>
</feature>
<dbReference type="Pfam" id="PF00930">
    <property type="entry name" value="DPPIV_N"/>
    <property type="match status" value="1"/>
</dbReference>
<proteinExistence type="predicted"/>
<dbReference type="Pfam" id="PF00326">
    <property type="entry name" value="Peptidase_S9"/>
    <property type="match status" value="1"/>
</dbReference>
<dbReference type="PANTHER" id="PTHR11731:SF118">
    <property type="entry name" value="BLR1971 PROTEIN"/>
    <property type="match status" value="1"/>
</dbReference>
<dbReference type="SUPFAM" id="SSF82171">
    <property type="entry name" value="DPP6 N-terminal domain-like"/>
    <property type="match status" value="1"/>
</dbReference>
<organism evidence="4 5">
    <name type="scientific">Pontimicrobium aquaticum</name>
    <dbReference type="NCBI Taxonomy" id="2565367"/>
    <lineage>
        <taxon>Bacteria</taxon>
        <taxon>Pseudomonadati</taxon>
        <taxon>Bacteroidota</taxon>
        <taxon>Flavobacteriia</taxon>
        <taxon>Flavobacteriales</taxon>
        <taxon>Flavobacteriaceae</taxon>
        <taxon>Pontimicrobium</taxon>
    </lineage>
</organism>
<dbReference type="RefSeq" id="WP_136840148.1">
    <property type="nucleotide sequence ID" value="NZ_SUPL01000001.1"/>
</dbReference>
<dbReference type="GO" id="GO:0006508">
    <property type="term" value="P:proteolysis"/>
    <property type="evidence" value="ECO:0007669"/>
    <property type="project" value="InterPro"/>
</dbReference>
<gene>
    <name evidence="4" type="ORF">E5167_01070</name>
</gene>
<dbReference type="SUPFAM" id="SSF53474">
    <property type="entry name" value="alpha/beta-Hydrolases"/>
    <property type="match status" value="1"/>
</dbReference>
<feature type="domain" description="Peptidase S9 prolyl oligopeptidase catalytic" evidence="2">
    <location>
        <begin position="560"/>
        <end position="761"/>
    </location>
</feature>
<evidence type="ECO:0000313" key="5">
    <source>
        <dbReference type="Proteomes" id="UP000307657"/>
    </source>
</evidence>
<sequence length="775" mass="87744">MKSKFVQLIVIVFTISTVFSCSNSTSSEKKQLTEADYKKATAHMSSDLNKLISNQITSQKWLDDGSFLYSKQTENGNEYILVNPTSKEKTMAFDIEKLASSLSSKLDETIDAKDLSLRNVDYSKNSNSLTFSYDGNNYSCNLADFSISDFKDTSPEVGRIEHLSPNGKLAAYIDNFNLWVRDVNTNKKTQLTFDGIEDYSYAINNAGWTKGDNAVLKWSPNSDKIATFRQDARGVGEMYLTSTNVGHPRLEAWKHPLPGDLKVFKIERVIIHLDGTPRMTQLKMESDFQRSTTTDHIAGRGGEFLDVEWSEDGSQLSFVSSSRDHKIAHLRIANSNTGDVRSVLKEETETYFESGVRMRNWHLLEKSNEVIWFSERDNWGHLYLYDLATGNLKQQITKGEWAVQQLIHIDEDSRELFFTAGGKEDGNPYHQYLYKVDFDGNNLTNLTPDAGTHSINFSPNYDYFVDTYSTVENPPIAVLRNRNGEKIVDLETADITRLKANNWQQPIEFNVKARDNKTDLYGIMYLPSHYSETGSYPVLNYIYPGPQSGSVRGFGFSAVSRDYQAVAELGFVVVAVNAMGTPGRSKSFHDFYYGNMGDNGIPDNIATIKQLAEQYKGMDLDRVGIWGHSGGGFASTRALFAYPDFYKVAVSGAGNHDNRNYEADWGEKWQGLLVTDKESGTTNYDNQANQLIAENLKGKLLITHGSMDNNVPPSNTMLVVEALIKANKDFDFILFPNKRHGYGDMTDYMTRRRWDYWVKHLLNMEPPKEFSLDNF</sequence>
<evidence type="ECO:0000256" key="1">
    <source>
        <dbReference type="SAM" id="SignalP"/>
    </source>
</evidence>
<dbReference type="InterPro" id="IPR029058">
    <property type="entry name" value="AB_hydrolase_fold"/>
</dbReference>
<keyword evidence="5" id="KW-1185">Reference proteome</keyword>
<accession>A0A4U0F0W4</accession>
<reference evidence="4 5" key="1">
    <citation type="submission" date="2019-04" db="EMBL/GenBank/DDBJ databases">
        <title>Lacinutrix sp. nov., isolated from marine water.</title>
        <authorList>
            <person name="Kim W."/>
        </authorList>
    </citation>
    <scope>NUCLEOTIDE SEQUENCE [LARGE SCALE GENOMIC DNA]</scope>
    <source>
        <strain evidence="4 5">CAU 1491</strain>
    </source>
</reference>
<evidence type="ECO:0000313" key="4">
    <source>
        <dbReference type="EMBL" id="TJY37878.1"/>
    </source>
</evidence>
<dbReference type="AlphaFoldDB" id="A0A4U0F0W4"/>
<protein>
    <submittedName>
        <fullName evidence="4">S9 family peptidase</fullName>
    </submittedName>
</protein>
<dbReference type="PROSITE" id="PS51257">
    <property type="entry name" value="PROKAR_LIPOPROTEIN"/>
    <property type="match status" value="1"/>
</dbReference>
<dbReference type="EMBL" id="SUPL01000001">
    <property type="protein sequence ID" value="TJY37878.1"/>
    <property type="molecule type" value="Genomic_DNA"/>
</dbReference>
<dbReference type="Gene3D" id="2.140.10.30">
    <property type="entry name" value="Dipeptidylpeptidase IV, N-terminal domain"/>
    <property type="match status" value="1"/>
</dbReference>
<feature type="domain" description="Dipeptidylpeptidase IV N-terminal" evidence="3">
    <location>
        <begin position="129"/>
        <end position="475"/>
    </location>
</feature>
<dbReference type="OrthoDB" id="9812921at2"/>
<dbReference type="InterPro" id="IPR002469">
    <property type="entry name" value="Peptidase_S9B_N"/>
</dbReference>
<keyword evidence="1" id="KW-0732">Signal</keyword>
<dbReference type="PANTHER" id="PTHR11731">
    <property type="entry name" value="PROTEASE FAMILY S9B,C DIPEPTIDYL-PEPTIDASE IV-RELATED"/>
    <property type="match status" value="1"/>
</dbReference>
<dbReference type="Proteomes" id="UP000307657">
    <property type="component" value="Unassembled WGS sequence"/>
</dbReference>
<dbReference type="InterPro" id="IPR001375">
    <property type="entry name" value="Peptidase_S9_cat"/>
</dbReference>
<evidence type="ECO:0000259" key="2">
    <source>
        <dbReference type="Pfam" id="PF00326"/>
    </source>
</evidence>